<reference evidence="1 2" key="1">
    <citation type="submission" date="2022-07" db="EMBL/GenBank/DDBJ databases">
        <title>Methylomonas rivi sp. nov., Methylomonas rosea sp. nov., Methylomonas aureus sp. nov. and Methylomonas subterranea sp. nov., four novel methanotrophs isolated from a freshwater creek and the deep terrestrial subsurface.</title>
        <authorList>
            <person name="Abin C."/>
            <person name="Sankaranarayanan K."/>
            <person name="Garner C."/>
            <person name="Sindelar R."/>
            <person name="Kotary K."/>
            <person name="Garner R."/>
            <person name="Barclay S."/>
            <person name="Lawson P."/>
            <person name="Krumholz L."/>
        </authorList>
    </citation>
    <scope>NUCLEOTIDE SEQUENCE [LARGE SCALE GENOMIC DNA]</scope>
    <source>
        <strain evidence="1 2">WSC-6</strain>
    </source>
</reference>
<dbReference type="EMBL" id="JANIBK010000071">
    <property type="protein sequence ID" value="MCQ8129387.1"/>
    <property type="molecule type" value="Genomic_DNA"/>
</dbReference>
<comment type="caution">
    <text evidence="1">The sequence shown here is derived from an EMBL/GenBank/DDBJ whole genome shotgun (WGS) entry which is preliminary data.</text>
</comment>
<evidence type="ECO:0000313" key="1">
    <source>
        <dbReference type="EMBL" id="MCQ8129387.1"/>
    </source>
</evidence>
<proteinExistence type="predicted"/>
<keyword evidence="2" id="KW-1185">Reference proteome</keyword>
<sequence length="134" mass="14544">RAGIGLGIPGASATGGLEIGGQLGIAGAAEASVNFDWTPTTGLEINAEGYIHAQPRFVFDISGYVEVEALWITVYEQRWNFASFEYGSDLTFGVRFPIHYREGQPFDIALSDVQFETPNIDTDDILSGLIDRIA</sequence>
<organism evidence="1 2">
    <name type="scientific">Methylomonas rivi</name>
    <dbReference type="NCBI Taxonomy" id="2952226"/>
    <lineage>
        <taxon>Bacteria</taxon>
        <taxon>Pseudomonadati</taxon>
        <taxon>Pseudomonadota</taxon>
        <taxon>Gammaproteobacteria</taxon>
        <taxon>Methylococcales</taxon>
        <taxon>Methylococcaceae</taxon>
        <taxon>Methylomonas</taxon>
    </lineage>
</organism>
<name>A0ABT1U6F6_9GAMM</name>
<feature type="non-terminal residue" evidence="1">
    <location>
        <position position="1"/>
    </location>
</feature>
<accession>A0ABT1U6F6</accession>
<gene>
    <name evidence="1" type="ORF">NP596_13070</name>
</gene>
<protein>
    <submittedName>
        <fullName evidence="1">Uncharacterized protein</fullName>
    </submittedName>
</protein>
<dbReference type="Proteomes" id="UP001524586">
    <property type="component" value="Unassembled WGS sequence"/>
</dbReference>
<evidence type="ECO:0000313" key="2">
    <source>
        <dbReference type="Proteomes" id="UP001524586"/>
    </source>
</evidence>